<dbReference type="AlphaFoldDB" id="A0A9P6IEZ1"/>
<accession>A0A9P6IEZ1</accession>
<gene>
    <name evidence="2" type="ORF">CkaCkLH20_05150</name>
</gene>
<keyword evidence="3" id="KW-1185">Reference proteome</keyword>
<feature type="signal peptide" evidence="1">
    <location>
        <begin position="1"/>
        <end position="18"/>
    </location>
</feature>
<dbReference type="RefSeq" id="XP_038746911.1">
    <property type="nucleotide sequence ID" value="XM_038887869.1"/>
</dbReference>
<name>A0A9P6IEZ1_9PEZI</name>
<dbReference type="InterPro" id="IPR045564">
    <property type="entry name" value="DUF5910"/>
</dbReference>
<dbReference type="GeneID" id="62160943"/>
<organism evidence="2 3">
    <name type="scientific">Colletotrichum karsti</name>
    <dbReference type="NCBI Taxonomy" id="1095194"/>
    <lineage>
        <taxon>Eukaryota</taxon>
        <taxon>Fungi</taxon>
        <taxon>Dikarya</taxon>
        <taxon>Ascomycota</taxon>
        <taxon>Pezizomycotina</taxon>
        <taxon>Sordariomycetes</taxon>
        <taxon>Hypocreomycetidae</taxon>
        <taxon>Glomerellales</taxon>
        <taxon>Glomerellaceae</taxon>
        <taxon>Colletotrichum</taxon>
        <taxon>Colletotrichum boninense species complex</taxon>
    </lineage>
</organism>
<feature type="chain" id="PRO_5040485204" evidence="1">
    <location>
        <begin position="19"/>
        <end position="199"/>
    </location>
</feature>
<dbReference type="OrthoDB" id="4540223at2759"/>
<dbReference type="Pfam" id="PF19287">
    <property type="entry name" value="DUF5910"/>
    <property type="match status" value="1"/>
</dbReference>
<evidence type="ECO:0000313" key="2">
    <source>
        <dbReference type="EMBL" id="KAF9877450.1"/>
    </source>
</evidence>
<dbReference type="Proteomes" id="UP000781932">
    <property type="component" value="Unassembled WGS sequence"/>
</dbReference>
<keyword evidence="1" id="KW-0732">Signal</keyword>
<dbReference type="EMBL" id="JAATWM020000014">
    <property type="protein sequence ID" value="KAF9877450.1"/>
    <property type="molecule type" value="Genomic_DNA"/>
</dbReference>
<protein>
    <submittedName>
        <fullName evidence="2">Uncharacterized protein</fullName>
    </submittedName>
</protein>
<evidence type="ECO:0000313" key="3">
    <source>
        <dbReference type="Proteomes" id="UP000781932"/>
    </source>
</evidence>
<proteinExistence type="predicted"/>
<sequence length="199" mass="22211">MLFVPTALLTLLAGSVVAGPVSLNKRDQRIIGYRRVSKAQADDYKNNKGVLNWDKNLASGGSQLGPGVYTAPVRGTWNIGNPSDWWCVIRGDAEKIDNTGAVWIPHYFEDLNPIWYEEDTIKKYIGVVEPDLDAGKVFRLGRIYNMEDNLQLLIPPGLLAQEGGDLGLTVECKEKWEDLPDEKVDYEQFNPSGDMDPTL</sequence>
<comment type="caution">
    <text evidence="2">The sequence shown here is derived from an EMBL/GenBank/DDBJ whole genome shotgun (WGS) entry which is preliminary data.</text>
</comment>
<reference evidence="2" key="2">
    <citation type="submission" date="2020-11" db="EMBL/GenBank/DDBJ databases">
        <title>Whole genome sequencing of Colletotrichum sp.</title>
        <authorList>
            <person name="Li H."/>
        </authorList>
    </citation>
    <scope>NUCLEOTIDE SEQUENCE</scope>
    <source>
        <strain evidence="2">CkLH20</strain>
    </source>
</reference>
<evidence type="ECO:0000256" key="1">
    <source>
        <dbReference type="SAM" id="SignalP"/>
    </source>
</evidence>
<reference evidence="2" key="1">
    <citation type="submission" date="2020-03" db="EMBL/GenBank/DDBJ databases">
        <authorList>
            <person name="He L."/>
        </authorList>
    </citation>
    <scope>NUCLEOTIDE SEQUENCE</scope>
    <source>
        <strain evidence="2">CkLH20</strain>
    </source>
</reference>